<dbReference type="EC" id="5.2.1.8" evidence="8"/>
<protein>
    <recommendedName>
        <fullName evidence="8">Peptidyl-prolyl cis-trans isomerase</fullName>
        <shortName evidence="8">PPIase</shortName>
        <ecNumber evidence="8">5.2.1.8</ecNumber>
    </recommendedName>
</protein>
<reference evidence="13" key="1">
    <citation type="submission" date="2016-06" db="UniProtKB">
        <authorList>
            <consortium name="WormBaseParasite"/>
        </authorList>
    </citation>
    <scope>IDENTIFICATION</scope>
</reference>
<dbReference type="InterPro" id="IPR000504">
    <property type="entry name" value="RRM_dom"/>
</dbReference>
<dbReference type="CDD" id="cd01921">
    <property type="entry name" value="cyclophilin_RRM"/>
    <property type="match status" value="1"/>
</dbReference>
<dbReference type="Pfam" id="PF00160">
    <property type="entry name" value="Pro_isomerase"/>
    <property type="match status" value="1"/>
</dbReference>
<evidence type="ECO:0000256" key="1">
    <source>
        <dbReference type="ARBA" id="ARBA00000971"/>
    </source>
</evidence>
<comment type="function">
    <text evidence="8">PPIases accelerate the folding of proteins. It catalyzes the cis-trans isomerization of proline imidic peptide bonds in oligopeptides.</text>
</comment>
<dbReference type="InterPro" id="IPR002130">
    <property type="entry name" value="Cyclophilin-type_PPIase_dom"/>
</dbReference>
<dbReference type="CDD" id="cd12235">
    <property type="entry name" value="RRM_PPIL4"/>
    <property type="match status" value="1"/>
</dbReference>
<organism evidence="13">
    <name type="scientific">Schistocephalus solidus</name>
    <name type="common">Tapeworm</name>
    <dbReference type="NCBI Taxonomy" id="70667"/>
    <lineage>
        <taxon>Eukaryota</taxon>
        <taxon>Metazoa</taxon>
        <taxon>Spiralia</taxon>
        <taxon>Lophotrochozoa</taxon>
        <taxon>Platyhelminthes</taxon>
        <taxon>Cestoda</taxon>
        <taxon>Eucestoda</taxon>
        <taxon>Diphyllobothriidea</taxon>
        <taxon>Diphyllobothriidae</taxon>
        <taxon>Schistocephalus</taxon>
    </lineage>
</organism>
<dbReference type="SUPFAM" id="SSF50891">
    <property type="entry name" value="Cyclophilin-like"/>
    <property type="match status" value="1"/>
</dbReference>
<dbReference type="GO" id="GO:0003723">
    <property type="term" value="F:RNA binding"/>
    <property type="evidence" value="ECO:0007669"/>
    <property type="project" value="UniProtKB-UniRule"/>
</dbReference>
<name>A0A183T1J7_SCHSO</name>
<dbReference type="GO" id="GO:0005634">
    <property type="term" value="C:nucleus"/>
    <property type="evidence" value="ECO:0007669"/>
    <property type="project" value="UniProtKB-SubCell"/>
</dbReference>
<dbReference type="PANTHER" id="PTHR45843">
    <property type="entry name" value="PEPTIDYL-PROLYL CIS-TRANS ISOMERASE-LIKE 4"/>
    <property type="match status" value="1"/>
</dbReference>
<comment type="subcellular location">
    <subcellularLocation>
        <location evidence="2 8">Nucleus</location>
    </subcellularLocation>
</comment>
<feature type="domain" description="PPIase cyclophilin-type" evidence="11">
    <location>
        <begin position="11"/>
        <end position="166"/>
    </location>
</feature>
<evidence type="ECO:0000256" key="3">
    <source>
        <dbReference type="ARBA" id="ARBA00022884"/>
    </source>
</evidence>
<dbReference type="InterPro" id="IPR029000">
    <property type="entry name" value="Cyclophilin-like_dom_sf"/>
</dbReference>
<evidence type="ECO:0000256" key="5">
    <source>
        <dbReference type="ARBA" id="ARBA00023235"/>
    </source>
</evidence>
<dbReference type="SMART" id="SM00360">
    <property type="entry name" value="RRM"/>
    <property type="match status" value="1"/>
</dbReference>
<keyword evidence="5 8" id="KW-0413">Isomerase</keyword>
<dbReference type="FunFam" id="2.40.100.10:FF:000015">
    <property type="entry name" value="Peptidyl-prolyl cis-trans isomerase"/>
    <property type="match status" value="1"/>
</dbReference>
<dbReference type="InterPro" id="IPR035538">
    <property type="entry name" value="Cyclophilin_PPIL4"/>
</dbReference>
<dbReference type="Gene3D" id="3.30.70.330">
    <property type="match status" value="1"/>
</dbReference>
<keyword evidence="10" id="KW-0732">Signal</keyword>
<dbReference type="Gene3D" id="2.40.100.10">
    <property type="entry name" value="Cyclophilin-like"/>
    <property type="match status" value="1"/>
</dbReference>
<evidence type="ECO:0000256" key="7">
    <source>
        <dbReference type="PROSITE-ProRule" id="PRU00176"/>
    </source>
</evidence>
<evidence type="ECO:0000256" key="4">
    <source>
        <dbReference type="ARBA" id="ARBA00023110"/>
    </source>
</evidence>
<feature type="chain" id="PRO_5012542963" description="Peptidyl-prolyl cis-trans isomerase" evidence="10">
    <location>
        <begin position="16"/>
        <end position="472"/>
    </location>
</feature>
<sequence>LSCIWMSVLLETSLGTIVIDLYTTERPRCSLNFLKLCKIHYFNGCLFHNVQKNLVAQTGDPSGTGKGGSSIFEKLYGEQAQYFEREIKPKIHHKNRGTVSMVNNGHGQHGSQFFITLADNLDYLNRVHTVFGIVAEGEEWLSKINEVYCDKESRPYRNVRIHHTIVLDDPFPDPSSLEIPPSSPEFLPSYEELDIGPPRIEEDEELGEADTNLTAEELAEREAAKEARTNAQLLTLLGDLPDVDTKPPENVLFVCRLNPVTEAADLEVIFSRFGEITSCEVIRDRRTGASLQYAFIEFERKEDCEEAYFKMDNVVIDDRRIHVDFSQSVAKEWHRFRRQKYADAVETGASKGSQRHRPGPLACVESPRRKRQQEERPRWQQSHRRPPSPPRTRTPLQSPVRQEERHQSPSSSPPVEKSQQRFKKLATIKEASEKYVLLDGYTFYSLFLRSPYALHTRQFDRRGPTMSAVCST</sequence>
<dbReference type="PRINTS" id="PR00153">
    <property type="entry name" value="CSAPPISMRASE"/>
</dbReference>
<dbReference type="Pfam" id="PF00076">
    <property type="entry name" value="RRM_1"/>
    <property type="match status" value="1"/>
</dbReference>
<feature type="signal peptide" evidence="10">
    <location>
        <begin position="1"/>
        <end position="15"/>
    </location>
</feature>
<comment type="similarity">
    <text evidence="8">Belongs to the cyclophilin-type PPIase family. PPIL4 subfamily.</text>
</comment>
<feature type="region of interest" description="Disordered" evidence="9">
    <location>
        <begin position="344"/>
        <end position="420"/>
    </location>
</feature>
<proteinExistence type="inferred from homology"/>
<dbReference type="WBParaSite" id="SSLN_0001074801-mRNA-1">
    <property type="protein sequence ID" value="SSLN_0001074801-mRNA-1"/>
    <property type="gene ID" value="SSLN_0001074801"/>
</dbReference>
<dbReference type="InterPro" id="IPR035542">
    <property type="entry name" value="CRIP"/>
</dbReference>
<evidence type="ECO:0000256" key="2">
    <source>
        <dbReference type="ARBA" id="ARBA00004123"/>
    </source>
</evidence>
<evidence type="ECO:0000256" key="9">
    <source>
        <dbReference type="SAM" id="MobiDB-lite"/>
    </source>
</evidence>
<evidence type="ECO:0000256" key="6">
    <source>
        <dbReference type="ARBA" id="ARBA00023242"/>
    </source>
</evidence>
<dbReference type="SUPFAM" id="SSF54928">
    <property type="entry name" value="RNA-binding domain, RBD"/>
    <property type="match status" value="1"/>
</dbReference>
<dbReference type="AlphaFoldDB" id="A0A183T1J7"/>
<accession>A0A183T1J7</accession>
<comment type="catalytic activity">
    <reaction evidence="1 8">
        <text>[protein]-peptidylproline (omega=180) = [protein]-peptidylproline (omega=0)</text>
        <dbReference type="Rhea" id="RHEA:16237"/>
        <dbReference type="Rhea" id="RHEA-COMP:10747"/>
        <dbReference type="Rhea" id="RHEA-COMP:10748"/>
        <dbReference type="ChEBI" id="CHEBI:83833"/>
        <dbReference type="ChEBI" id="CHEBI:83834"/>
        <dbReference type="EC" id="5.2.1.8"/>
    </reaction>
</comment>
<evidence type="ECO:0000259" key="11">
    <source>
        <dbReference type="PROSITE" id="PS50072"/>
    </source>
</evidence>
<feature type="domain" description="RRM" evidence="12">
    <location>
        <begin position="250"/>
        <end position="328"/>
    </location>
</feature>
<dbReference type="PROSITE" id="PS50102">
    <property type="entry name" value="RRM"/>
    <property type="match status" value="1"/>
</dbReference>
<keyword evidence="6 8" id="KW-0539">Nucleus</keyword>
<dbReference type="InterPro" id="IPR012677">
    <property type="entry name" value="Nucleotide-bd_a/b_plait_sf"/>
</dbReference>
<evidence type="ECO:0000313" key="13">
    <source>
        <dbReference type="WBParaSite" id="SSLN_0001074801-mRNA-1"/>
    </source>
</evidence>
<keyword evidence="4 8" id="KW-0697">Rotamase</keyword>
<evidence type="ECO:0000256" key="10">
    <source>
        <dbReference type="SAM" id="SignalP"/>
    </source>
</evidence>
<dbReference type="PANTHER" id="PTHR45843:SF1">
    <property type="entry name" value="PEPTIDYL-PROLYL CIS-TRANS ISOMERASE-LIKE 4"/>
    <property type="match status" value="1"/>
</dbReference>
<dbReference type="InterPro" id="IPR035979">
    <property type="entry name" value="RBD_domain_sf"/>
</dbReference>
<dbReference type="PROSITE" id="PS50072">
    <property type="entry name" value="CSA_PPIASE_2"/>
    <property type="match status" value="1"/>
</dbReference>
<evidence type="ECO:0000259" key="12">
    <source>
        <dbReference type="PROSITE" id="PS50102"/>
    </source>
</evidence>
<evidence type="ECO:0000256" key="8">
    <source>
        <dbReference type="RuleBase" id="RU365081"/>
    </source>
</evidence>
<keyword evidence="3 7" id="KW-0694">RNA-binding</keyword>
<dbReference type="GO" id="GO:0003755">
    <property type="term" value="F:peptidyl-prolyl cis-trans isomerase activity"/>
    <property type="evidence" value="ECO:0007669"/>
    <property type="project" value="UniProtKB-UniRule"/>
</dbReference>